<dbReference type="KEGG" id="vga:BSQ33_08325"/>
<dbReference type="Pfam" id="PF02416">
    <property type="entry name" value="TatA_B_E"/>
    <property type="match status" value="1"/>
</dbReference>
<evidence type="ECO:0000256" key="9">
    <source>
        <dbReference type="HAMAP-Rule" id="MF_00236"/>
    </source>
</evidence>
<evidence type="ECO:0000256" key="10">
    <source>
        <dbReference type="SAM" id="MobiDB-lite"/>
    </source>
</evidence>
<dbReference type="PANTHER" id="PTHR42982">
    <property type="entry name" value="SEC-INDEPENDENT PROTEIN TRANSLOCASE PROTEIN TATA"/>
    <property type="match status" value="1"/>
</dbReference>
<dbReference type="HAMAP" id="MF_00236">
    <property type="entry name" value="TatA_E"/>
    <property type="match status" value="1"/>
</dbReference>
<dbReference type="Gene3D" id="1.20.5.3310">
    <property type="match status" value="1"/>
</dbReference>
<evidence type="ECO:0000256" key="8">
    <source>
        <dbReference type="ARBA" id="ARBA00023136"/>
    </source>
</evidence>
<keyword evidence="3 9" id="KW-1003">Cell membrane</keyword>
<feature type="compositionally biased region" description="Basic and acidic residues" evidence="10">
    <location>
        <begin position="42"/>
        <end position="59"/>
    </location>
</feature>
<comment type="similarity">
    <text evidence="9">Belongs to the TatA/E family.</text>
</comment>
<evidence type="ECO:0000256" key="2">
    <source>
        <dbReference type="ARBA" id="ARBA00022448"/>
    </source>
</evidence>
<protein>
    <recommendedName>
        <fullName evidence="9">Sec-independent protein translocase protein TatA</fullName>
    </recommendedName>
</protein>
<organism evidence="11 12">
    <name type="scientific">Vibrio gazogenes</name>
    <dbReference type="NCBI Taxonomy" id="687"/>
    <lineage>
        <taxon>Bacteria</taxon>
        <taxon>Pseudomonadati</taxon>
        <taxon>Pseudomonadota</taxon>
        <taxon>Gammaproteobacteria</taxon>
        <taxon>Vibrionales</taxon>
        <taxon>Vibrionaceae</taxon>
        <taxon>Vibrio</taxon>
    </lineage>
</organism>
<dbReference type="InterPro" id="IPR003369">
    <property type="entry name" value="TatA/B/E"/>
</dbReference>
<dbReference type="PANTHER" id="PTHR42982:SF1">
    <property type="entry name" value="SEC-INDEPENDENT PROTEIN TRANSLOCASE PROTEIN TATA"/>
    <property type="match status" value="1"/>
</dbReference>
<proteinExistence type="inferred from homology"/>
<comment type="subcellular location">
    <subcellularLocation>
        <location evidence="1 9">Cell membrane</location>
        <topology evidence="1 9">Single-pass membrane protein</topology>
    </subcellularLocation>
</comment>
<dbReference type="AlphaFoldDB" id="A0A1Z2SEZ3"/>
<accession>A0A1Z2SEZ3</accession>
<keyword evidence="4 9" id="KW-0812">Transmembrane</keyword>
<dbReference type="GO" id="GO:0008320">
    <property type="term" value="F:protein transmembrane transporter activity"/>
    <property type="evidence" value="ECO:0007669"/>
    <property type="project" value="UniProtKB-UniRule"/>
</dbReference>
<dbReference type="NCBIfam" id="TIGR01411">
    <property type="entry name" value="tatAE"/>
    <property type="match status" value="1"/>
</dbReference>
<name>A0A1Z2SEZ3_VIBGA</name>
<evidence type="ECO:0000313" key="11">
    <source>
        <dbReference type="EMBL" id="ASA55708.1"/>
    </source>
</evidence>
<evidence type="ECO:0000256" key="3">
    <source>
        <dbReference type="ARBA" id="ARBA00022475"/>
    </source>
</evidence>
<comment type="subunit">
    <text evidence="9">The Tat system comprises two distinct complexes: a TatABC complex, containing multiple copies of TatA, TatB and TatC subunits, and a separate TatA complex, containing only TatA subunits. Substrates initially bind to the TatABC complex, which probably triggers association of the separate TatA complex to form the active translocon.</text>
</comment>
<comment type="function">
    <text evidence="9">Part of the twin-arginine translocation (Tat) system that transports large folded proteins containing a characteristic twin-arginine motif in their signal peptide across membranes. TatA could form the protein-conducting channel of the Tat system.</text>
</comment>
<keyword evidence="2 9" id="KW-0813">Transport</keyword>
<dbReference type="RefSeq" id="WP_021021197.1">
    <property type="nucleotide sequence ID" value="NZ_CP018835.1"/>
</dbReference>
<evidence type="ECO:0000256" key="6">
    <source>
        <dbReference type="ARBA" id="ARBA00022989"/>
    </source>
</evidence>
<keyword evidence="7 9" id="KW-0811">Translocation</keyword>
<sequence>MGGIGVTELLIIAAIVVLLFGTKKLRSMGSDLGSAVKGFRKAMDEDPAETQREKPDETPQKSASSAQNNHQDKE</sequence>
<feature type="compositionally biased region" description="Polar residues" evidence="10">
    <location>
        <begin position="60"/>
        <end position="74"/>
    </location>
</feature>
<keyword evidence="8 9" id="KW-0472">Membrane</keyword>
<evidence type="ECO:0000256" key="5">
    <source>
        <dbReference type="ARBA" id="ARBA00022927"/>
    </source>
</evidence>
<dbReference type="InterPro" id="IPR006312">
    <property type="entry name" value="TatA/E"/>
</dbReference>
<feature type="transmembrane region" description="Helical" evidence="9">
    <location>
        <begin position="6"/>
        <end position="22"/>
    </location>
</feature>
<dbReference type="GO" id="GO:0033281">
    <property type="term" value="C:TAT protein transport complex"/>
    <property type="evidence" value="ECO:0007669"/>
    <property type="project" value="UniProtKB-UniRule"/>
</dbReference>
<evidence type="ECO:0000256" key="1">
    <source>
        <dbReference type="ARBA" id="ARBA00004162"/>
    </source>
</evidence>
<dbReference type="OrthoDB" id="7066617at2"/>
<evidence type="ECO:0000256" key="7">
    <source>
        <dbReference type="ARBA" id="ARBA00023010"/>
    </source>
</evidence>
<evidence type="ECO:0000256" key="4">
    <source>
        <dbReference type="ARBA" id="ARBA00022692"/>
    </source>
</evidence>
<evidence type="ECO:0000313" key="12">
    <source>
        <dbReference type="Proteomes" id="UP000196708"/>
    </source>
</evidence>
<keyword evidence="6 9" id="KW-1133">Transmembrane helix</keyword>
<gene>
    <name evidence="9 11" type="primary">tatA</name>
    <name evidence="11" type="ORF">BSQ33_08325</name>
</gene>
<dbReference type="GO" id="GO:0043953">
    <property type="term" value="P:protein transport by the Tat complex"/>
    <property type="evidence" value="ECO:0007669"/>
    <property type="project" value="UniProtKB-UniRule"/>
</dbReference>
<dbReference type="EMBL" id="CP018835">
    <property type="protein sequence ID" value="ASA55708.1"/>
    <property type="molecule type" value="Genomic_DNA"/>
</dbReference>
<dbReference type="Proteomes" id="UP000196708">
    <property type="component" value="Chromosome 1"/>
</dbReference>
<keyword evidence="5 9" id="KW-0653">Protein transport</keyword>
<reference evidence="11 12" key="1">
    <citation type="submission" date="2016-12" db="EMBL/GenBank/DDBJ databases">
        <authorList>
            <person name="Song W.-J."/>
            <person name="Kurnit D.M."/>
        </authorList>
    </citation>
    <scope>NUCLEOTIDE SEQUENCE [LARGE SCALE GENOMIC DNA]</scope>
    <source>
        <strain evidence="11 12">ATCC 43942</strain>
    </source>
</reference>
<feature type="region of interest" description="Disordered" evidence="10">
    <location>
        <begin position="42"/>
        <end position="74"/>
    </location>
</feature>